<name>A0A1H1QMD4_9ACTN</name>
<dbReference type="Pfam" id="PF04075">
    <property type="entry name" value="F420H2_quin_red"/>
    <property type="match status" value="1"/>
</dbReference>
<proteinExistence type="predicted"/>
<dbReference type="RefSeq" id="WP_092652730.1">
    <property type="nucleotide sequence ID" value="NZ_LT629732.1"/>
</dbReference>
<dbReference type="Proteomes" id="UP000198983">
    <property type="component" value="Chromosome I"/>
</dbReference>
<accession>A0A1H1QMD4</accession>
<dbReference type="AlphaFoldDB" id="A0A1H1QMD4"/>
<evidence type="ECO:0000313" key="1">
    <source>
        <dbReference type="EMBL" id="SDS24641.1"/>
    </source>
</evidence>
<dbReference type="GO" id="GO:0016491">
    <property type="term" value="F:oxidoreductase activity"/>
    <property type="evidence" value="ECO:0007669"/>
    <property type="project" value="InterPro"/>
</dbReference>
<evidence type="ECO:0000313" key="2">
    <source>
        <dbReference type="Proteomes" id="UP000198983"/>
    </source>
</evidence>
<organism evidence="1 2">
    <name type="scientific">Actinopolymorpha singaporensis</name>
    <dbReference type="NCBI Taxonomy" id="117157"/>
    <lineage>
        <taxon>Bacteria</taxon>
        <taxon>Bacillati</taxon>
        <taxon>Actinomycetota</taxon>
        <taxon>Actinomycetes</taxon>
        <taxon>Propionibacteriales</taxon>
        <taxon>Actinopolymorphaceae</taxon>
        <taxon>Actinopolymorpha</taxon>
    </lineage>
</organism>
<dbReference type="InterPro" id="IPR012349">
    <property type="entry name" value="Split_barrel_FMN-bd"/>
</dbReference>
<dbReference type="Gene3D" id="2.30.110.10">
    <property type="entry name" value="Electron Transport, Fmn-binding Protein, Chain A"/>
    <property type="match status" value="1"/>
</dbReference>
<dbReference type="NCBIfam" id="TIGR00026">
    <property type="entry name" value="hi_GC_TIGR00026"/>
    <property type="match status" value="1"/>
</dbReference>
<dbReference type="InterPro" id="IPR004378">
    <property type="entry name" value="F420H2_quin_Rdtase"/>
</dbReference>
<keyword evidence="2" id="KW-1185">Reference proteome</keyword>
<dbReference type="OrthoDB" id="3778270at2"/>
<dbReference type="EMBL" id="LT629732">
    <property type="protein sequence ID" value="SDS24641.1"/>
    <property type="molecule type" value="Genomic_DNA"/>
</dbReference>
<reference evidence="1 2" key="1">
    <citation type="submission" date="2016-10" db="EMBL/GenBank/DDBJ databases">
        <authorList>
            <person name="de Groot N.N."/>
        </authorList>
    </citation>
    <scope>NUCLEOTIDE SEQUENCE [LARGE SCALE GENOMIC DNA]</scope>
    <source>
        <strain evidence="1 2">DSM 22024</strain>
    </source>
</reference>
<protein>
    <submittedName>
        <fullName evidence="1">Deazaflavin-dependent oxidoreductase, nitroreductase family</fullName>
    </submittedName>
</protein>
<gene>
    <name evidence="1" type="ORF">SAMN04489717_2076</name>
</gene>
<sequence length="126" mass="14319">MVLSKRIARFNKVATNRVLGKAAPRFRGMATVVHQGRRSGRRYETPVNVFERPEGYVIALTYGPDSDWVRNVLAAGGCEIVTRGETIRLTDPRLVHDESRTDMPKRVRFILARVGVSDFLHLRRAD</sequence>